<dbReference type="AlphaFoldDB" id="A0A0F9J1S6"/>
<reference evidence="1" key="1">
    <citation type="journal article" date="2015" name="Nature">
        <title>Complex archaea that bridge the gap between prokaryotes and eukaryotes.</title>
        <authorList>
            <person name="Spang A."/>
            <person name="Saw J.H."/>
            <person name="Jorgensen S.L."/>
            <person name="Zaremba-Niedzwiedzka K."/>
            <person name="Martijn J."/>
            <person name="Lind A.E."/>
            <person name="van Eijk R."/>
            <person name="Schleper C."/>
            <person name="Guy L."/>
            <person name="Ettema T.J."/>
        </authorList>
    </citation>
    <scope>NUCLEOTIDE SEQUENCE</scope>
</reference>
<dbReference type="EMBL" id="LAZR01011068">
    <property type="protein sequence ID" value="KKM63604.1"/>
    <property type="molecule type" value="Genomic_DNA"/>
</dbReference>
<name>A0A0F9J1S6_9ZZZZ</name>
<proteinExistence type="predicted"/>
<gene>
    <name evidence="1" type="ORF">LCGC14_1509910</name>
</gene>
<organism evidence="1">
    <name type="scientific">marine sediment metagenome</name>
    <dbReference type="NCBI Taxonomy" id="412755"/>
    <lineage>
        <taxon>unclassified sequences</taxon>
        <taxon>metagenomes</taxon>
        <taxon>ecological metagenomes</taxon>
    </lineage>
</organism>
<protein>
    <submittedName>
        <fullName evidence="1">Uncharacterized protein</fullName>
    </submittedName>
</protein>
<comment type="caution">
    <text evidence="1">The sequence shown here is derived from an EMBL/GenBank/DDBJ whole genome shotgun (WGS) entry which is preliminary data.</text>
</comment>
<sequence length="54" mass="6495">MGKLNKMCNHRNLKKNYPFGRKSKPDMFCKNCNKVVKPSDMIRDKLKNKLRRIK</sequence>
<evidence type="ECO:0000313" key="1">
    <source>
        <dbReference type="EMBL" id="KKM63604.1"/>
    </source>
</evidence>
<accession>A0A0F9J1S6</accession>